<evidence type="ECO:0000313" key="2">
    <source>
        <dbReference type="Proteomes" id="UP000568380"/>
    </source>
</evidence>
<keyword evidence="2" id="KW-1185">Reference proteome</keyword>
<dbReference type="EMBL" id="JACHIN010000011">
    <property type="protein sequence ID" value="MBB5081597.1"/>
    <property type="molecule type" value="Genomic_DNA"/>
</dbReference>
<organism evidence="1 2">
    <name type="scientific">Nonomuraea endophytica</name>
    <dbReference type="NCBI Taxonomy" id="714136"/>
    <lineage>
        <taxon>Bacteria</taxon>
        <taxon>Bacillati</taxon>
        <taxon>Actinomycetota</taxon>
        <taxon>Actinomycetes</taxon>
        <taxon>Streptosporangiales</taxon>
        <taxon>Streptosporangiaceae</taxon>
        <taxon>Nonomuraea</taxon>
    </lineage>
</organism>
<reference evidence="1 2" key="1">
    <citation type="submission" date="2020-08" db="EMBL/GenBank/DDBJ databases">
        <title>Genomic Encyclopedia of Type Strains, Phase IV (KMG-IV): sequencing the most valuable type-strain genomes for metagenomic binning, comparative biology and taxonomic classification.</title>
        <authorList>
            <person name="Goeker M."/>
        </authorList>
    </citation>
    <scope>NUCLEOTIDE SEQUENCE [LARGE SCALE GENOMIC DNA]</scope>
    <source>
        <strain evidence="1 2">DSM 45385</strain>
    </source>
</reference>
<proteinExistence type="predicted"/>
<protein>
    <submittedName>
        <fullName evidence="1">Uncharacterized protein</fullName>
    </submittedName>
</protein>
<evidence type="ECO:0000313" key="1">
    <source>
        <dbReference type="EMBL" id="MBB5081597.1"/>
    </source>
</evidence>
<gene>
    <name evidence="1" type="ORF">HNR40_007092</name>
</gene>
<dbReference type="AlphaFoldDB" id="A0A7W8EKB7"/>
<comment type="caution">
    <text evidence="1">The sequence shown here is derived from an EMBL/GenBank/DDBJ whole genome shotgun (WGS) entry which is preliminary data.</text>
</comment>
<dbReference type="Proteomes" id="UP000568380">
    <property type="component" value="Unassembled WGS sequence"/>
</dbReference>
<accession>A0A7W8EKB7</accession>
<dbReference type="RefSeq" id="WP_184969111.1">
    <property type="nucleotide sequence ID" value="NZ_JACHIN010000011.1"/>
</dbReference>
<name>A0A7W8EKB7_9ACTN</name>
<sequence length="72" mass="8224">MEGQLGQGAHAFLVRVYVEVREVPGAPPRLAAWVQDLRTGEGRHTRTVTDVEDFIRRRLHDDGVDVSDWWPT</sequence>